<organism evidence="1 2">
    <name type="scientific">Microcystis aeruginosa PCC 9432</name>
    <dbReference type="NCBI Taxonomy" id="1160280"/>
    <lineage>
        <taxon>Bacteria</taxon>
        <taxon>Bacillati</taxon>
        <taxon>Cyanobacteriota</taxon>
        <taxon>Cyanophyceae</taxon>
        <taxon>Oscillatoriophycideae</taxon>
        <taxon>Chroococcales</taxon>
        <taxon>Microcystaceae</taxon>
        <taxon>Microcystis</taxon>
    </lineage>
</organism>
<dbReference type="AlphaFoldDB" id="A0A831A235"/>
<protein>
    <submittedName>
        <fullName evidence="1">Uncharacterized protein</fullName>
    </submittedName>
</protein>
<sequence length="457" mass="51017">MIGVYRQATLSLCHAVTDKVYSVIHFTQLNQESLKILGKNMNANFIFVHGTGVRQPAYRIALKKIRKHLKKEDKSFPVYECYWGDKFGSKLNEGGKSIPTFDTNRSVGGSLSEEDYKMGLWNLLYQDPFFELEILSLRESENNYPPPNQQLPGQGLDKSIRNFTPSPALLEQLAQAGIKEEIFQQAKKKIIEDDNYRNAINQAQLSTMGDYRWAIAKALVAQSAILVSETYGVQALCLTGDSRDQIVTEIVSAIGGSERGVVDWVKNLLQEKLPKLLDSAVVTTTNSILQIPTGLALRKRGSLSQSIAATAGDVIMYQSRGQAIRDFIREKIKRIQGHPVILIAHSLGGIAAVDLLLEPNPPEVDLLVTIGSQAPLLYEWNALTNMEHQKGANLPNTFPKWLNIYDERDFLSYIGAGIFPDQVEDIKVSNGQPFPTSHGAYWNNPKVWSAIFERIPT</sequence>
<gene>
    <name evidence="1" type="ORF">MICCA_990004</name>
</gene>
<dbReference type="EMBL" id="CAIH01000438">
    <property type="protein sequence ID" value="CCH95734.1"/>
    <property type="molecule type" value="Genomic_DNA"/>
</dbReference>
<dbReference type="Gene3D" id="3.40.50.1820">
    <property type="entry name" value="alpha/beta hydrolase"/>
    <property type="match status" value="1"/>
</dbReference>
<proteinExistence type="predicted"/>
<dbReference type="InterPro" id="IPR029058">
    <property type="entry name" value="AB_hydrolase_fold"/>
</dbReference>
<reference evidence="1 2" key="1">
    <citation type="submission" date="2012-04" db="EMBL/GenBank/DDBJ databases">
        <authorList>
            <person name="Genoscope - CEA"/>
        </authorList>
    </citation>
    <scope>NUCLEOTIDE SEQUENCE [LARGE SCALE GENOMIC DNA]</scope>
    <source>
        <strain evidence="1 2">9432</strain>
    </source>
</reference>
<comment type="caution">
    <text evidence="1">The sequence shown here is derived from an EMBL/GenBank/DDBJ whole genome shotgun (WGS) entry which is preliminary data.</text>
</comment>
<name>A0A831A235_MICAE</name>
<accession>A0A831A235</accession>
<dbReference type="Proteomes" id="UP000005806">
    <property type="component" value="Unassembled WGS sequence"/>
</dbReference>
<dbReference type="SUPFAM" id="SSF53474">
    <property type="entry name" value="alpha/beta-Hydrolases"/>
    <property type="match status" value="1"/>
</dbReference>
<evidence type="ECO:0000313" key="1">
    <source>
        <dbReference type="EMBL" id="CCH95734.1"/>
    </source>
</evidence>
<evidence type="ECO:0000313" key="2">
    <source>
        <dbReference type="Proteomes" id="UP000005806"/>
    </source>
</evidence>